<gene>
    <name evidence="3" type="ORF">JW984_04465</name>
</gene>
<keyword evidence="2" id="KW-1133">Transmembrane helix</keyword>
<reference evidence="3" key="2">
    <citation type="submission" date="2021-01" db="EMBL/GenBank/DDBJ databases">
        <authorList>
            <person name="Hahn C.R."/>
            <person name="Youssef N.H."/>
            <person name="Elshahed M."/>
        </authorList>
    </citation>
    <scope>NUCLEOTIDE SEQUENCE</scope>
    <source>
        <strain evidence="3">Zod_Metabat.24</strain>
    </source>
</reference>
<reference evidence="3" key="1">
    <citation type="journal article" date="2021" name="Environ. Microbiol.">
        <title>Genomic characterization of three novel Desulfobacterota classes expand the metabolic and phylogenetic diversity of the phylum.</title>
        <authorList>
            <person name="Murphy C.L."/>
            <person name="Biggerstaff J."/>
            <person name="Eichhorn A."/>
            <person name="Ewing E."/>
            <person name="Shahan R."/>
            <person name="Soriano D."/>
            <person name="Stewart S."/>
            <person name="VanMol K."/>
            <person name="Walker R."/>
            <person name="Walters P."/>
            <person name="Elshahed M.S."/>
            <person name="Youssef N.H."/>
        </authorList>
    </citation>
    <scope>NUCLEOTIDE SEQUENCE</scope>
    <source>
        <strain evidence="3">Zod_Metabat.24</strain>
    </source>
</reference>
<evidence type="ECO:0000313" key="3">
    <source>
        <dbReference type="EMBL" id="MBN1572432.1"/>
    </source>
</evidence>
<feature type="region of interest" description="Disordered" evidence="1">
    <location>
        <begin position="70"/>
        <end position="94"/>
    </location>
</feature>
<organism evidence="3 4">
    <name type="scientific">Candidatus Zymogenus saltonus</name>
    <dbReference type="NCBI Taxonomy" id="2844893"/>
    <lineage>
        <taxon>Bacteria</taxon>
        <taxon>Deltaproteobacteria</taxon>
        <taxon>Candidatus Zymogenia</taxon>
        <taxon>Candidatus Zymogeniales</taxon>
        <taxon>Candidatus Zymogenaceae</taxon>
        <taxon>Candidatus Zymogenus</taxon>
    </lineage>
</organism>
<protein>
    <submittedName>
        <fullName evidence="3">Uncharacterized protein</fullName>
    </submittedName>
</protein>
<name>A0A9D8PNT0_9DELT</name>
<sequence>MWRLILTIGFTDGGGPPGGTITNWGGVFLVLLLIMVLVVVGYYFFTMGGPESVSKAIRETMRDFIGIFGDKKGPKRDWEGNERDKEKDHSGPVF</sequence>
<evidence type="ECO:0000256" key="1">
    <source>
        <dbReference type="SAM" id="MobiDB-lite"/>
    </source>
</evidence>
<dbReference type="AlphaFoldDB" id="A0A9D8PNT0"/>
<comment type="caution">
    <text evidence="3">The sequence shown here is derived from an EMBL/GenBank/DDBJ whole genome shotgun (WGS) entry which is preliminary data.</text>
</comment>
<evidence type="ECO:0000256" key="2">
    <source>
        <dbReference type="SAM" id="Phobius"/>
    </source>
</evidence>
<evidence type="ECO:0000313" key="4">
    <source>
        <dbReference type="Proteomes" id="UP000809273"/>
    </source>
</evidence>
<keyword evidence="2" id="KW-0472">Membrane</keyword>
<dbReference type="Proteomes" id="UP000809273">
    <property type="component" value="Unassembled WGS sequence"/>
</dbReference>
<proteinExistence type="predicted"/>
<dbReference type="EMBL" id="JAFGIX010000022">
    <property type="protein sequence ID" value="MBN1572432.1"/>
    <property type="molecule type" value="Genomic_DNA"/>
</dbReference>
<keyword evidence="2" id="KW-0812">Transmembrane</keyword>
<feature type="transmembrane region" description="Helical" evidence="2">
    <location>
        <begin position="24"/>
        <end position="45"/>
    </location>
</feature>
<accession>A0A9D8PNT0</accession>